<evidence type="ECO:0000256" key="8">
    <source>
        <dbReference type="ARBA" id="ARBA00022741"/>
    </source>
</evidence>
<keyword evidence="11" id="KW-0444">Lipid biosynthesis</keyword>
<evidence type="ECO:0000256" key="5">
    <source>
        <dbReference type="ARBA" id="ARBA00022605"/>
    </source>
</evidence>
<dbReference type="SUPFAM" id="SSF54211">
    <property type="entry name" value="Ribosomal protein S5 domain 2-like"/>
    <property type="match status" value="1"/>
</dbReference>
<dbReference type="Gene3D" id="3.30.230.10">
    <property type="match status" value="1"/>
</dbReference>
<comment type="catalytic activity">
    <reaction evidence="14">
        <text>L-homoserine + ATP = O-phospho-L-homoserine + ADP + H(+)</text>
        <dbReference type="Rhea" id="RHEA:13985"/>
        <dbReference type="ChEBI" id="CHEBI:15378"/>
        <dbReference type="ChEBI" id="CHEBI:30616"/>
        <dbReference type="ChEBI" id="CHEBI:57476"/>
        <dbReference type="ChEBI" id="CHEBI:57590"/>
        <dbReference type="ChEBI" id="CHEBI:456216"/>
        <dbReference type="EC" id="2.7.1.39"/>
    </reaction>
    <physiologicalReaction direction="left-to-right" evidence="14">
        <dbReference type="Rhea" id="RHEA:13986"/>
    </physiologicalReaction>
</comment>
<keyword evidence="17" id="KW-1185">Reference proteome</keyword>
<evidence type="ECO:0000256" key="7">
    <source>
        <dbReference type="ARBA" id="ARBA00022697"/>
    </source>
</evidence>
<dbReference type="PANTHER" id="PTHR20861">
    <property type="entry name" value="HOMOSERINE/4-DIPHOSPHOCYTIDYL-2-C-METHYL-D-ERYTHRITOL KINASE"/>
    <property type="match status" value="1"/>
</dbReference>
<dbReference type="Pfam" id="PF00288">
    <property type="entry name" value="GHMP_kinases_N"/>
    <property type="match status" value="1"/>
</dbReference>
<dbReference type="InterPro" id="IPR000870">
    <property type="entry name" value="Homoserine_kinase"/>
</dbReference>
<keyword evidence="12" id="KW-1207">Sterol metabolism</keyword>
<dbReference type="AlphaFoldDB" id="A0AAN7SW54"/>
<name>A0AAN7SW54_9EURO</name>
<accession>A0AAN7SW54</accession>
<keyword evidence="7" id="KW-0791">Threonine biosynthesis</keyword>
<evidence type="ECO:0000256" key="4">
    <source>
        <dbReference type="ARBA" id="ARBA00017858"/>
    </source>
</evidence>
<dbReference type="Proteomes" id="UP001309876">
    <property type="component" value="Unassembled WGS sequence"/>
</dbReference>
<evidence type="ECO:0000256" key="3">
    <source>
        <dbReference type="ARBA" id="ARBA00012078"/>
    </source>
</evidence>
<evidence type="ECO:0000256" key="14">
    <source>
        <dbReference type="ARBA" id="ARBA00049913"/>
    </source>
</evidence>
<evidence type="ECO:0000313" key="17">
    <source>
        <dbReference type="Proteomes" id="UP001309876"/>
    </source>
</evidence>
<gene>
    <name evidence="16" type="primary">THR1</name>
    <name evidence="16" type="ORF">LTR05_006997</name>
</gene>
<keyword evidence="5" id="KW-0028">Amino-acid biosynthesis</keyword>
<dbReference type="InterPro" id="IPR014721">
    <property type="entry name" value="Ribsml_uS5_D2-typ_fold_subgr"/>
</dbReference>
<organism evidence="16 17">
    <name type="scientific">Lithohypha guttulata</name>
    <dbReference type="NCBI Taxonomy" id="1690604"/>
    <lineage>
        <taxon>Eukaryota</taxon>
        <taxon>Fungi</taxon>
        <taxon>Dikarya</taxon>
        <taxon>Ascomycota</taxon>
        <taxon>Pezizomycotina</taxon>
        <taxon>Eurotiomycetes</taxon>
        <taxon>Chaetothyriomycetidae</taxon>
        <taxon>Chaetothyriales</taxon>
        <taxon>Trichomeriaceae</taxon>
        <taxon>Lithohypha</taxon>
    </lineage>
</organism>
<dbReference type="GO" id="GO:0005524">
    <property type="term" value="F:ATP binding"/>
    <property type="evidence" value="ECO:0007669"/>
    <property type="project" value="UniProtKB-KW"/>
</dbReference>
<dbReference type="HAMAP" id="MF_00384">
    <property type="entry name" value="Homoser_kinase"/>
    <property type="match status" value="1"/>
</dbReference>
<dbReference type="GO" id="GO:0009088">
    <property type="term" value="P:threonine biosynthetic process"/>
    <property type="evidence" value="ECO:0007669"/>
    <property type="project" value="UniProtKB-KW"/>
</dbReference>
<keyword evidence="10" id="KW-0067">ATP-binding</keyword>
<dbReference type="PIRSF" id="PIRSF000676">
    <property type="entry name" value="Homoser_kin"/>
    <property type="match status" value="1"/>
</dbReference>
<dbReference type="SUPFAM" id="SSF55060">
    <property type="entry name" value="GHMP Kinase, C-terminal domain"/>
    <property type="match status" value="1"/>
</dbReference>
<dbReference type="NCBIfam" id="TIGR00191">
    <property type="entry name" value="thrB"/>
    <property type="match status" value="1"/>
</dbReference>
<evidence type="ECO:0000256" key="12">
    <source>
        <dbReference type="ARBA" id="ARBA00023166"/>
    </source>
</evidence>
<evidence type="ECO:0000256" key="9">
    <source>
        <dbReference type="ARBA" id="ARBA00022777"/>
    </source>
</evidence>
<keyword evidence="11" id="KW-0752">Steroid biosynthesis</keyword>
<protein>
    <recommendedName>
        <fullName evidence="4">Homoserine kinase</fullName>
        <ecNumber evidence="3">2.7.1.39</ecNumber>
    </recommendedName>
</protein>
<dbReference type="InterPro" id="IPR006204">
    <property type="entry name" value="GHMP_kinase_N_dom"/>
</dbReference>
<keyword evidence="8" id="KW-0547">Nucleotide-binding</keyword>
<comment type="similarity">
    <text evidence="2">Belongs to the GHMP kinase family. Homoserine kinase subfamily.</text>
</comment>
<evidence type="ECO:0000256" key="1">
    <source>
        <dbReference type="ARBA" id="ARBA00005015"/>
    </source>
</evidence>
<dbReference type="Gene3D" id="3.30.70.890">
    <property type="entry name" value="GHMP kinase, C-terminal domain"/>
    <property type="match status" value="1"/>
</dbReference>
<dbReference type="InterPro" id="IPR006203">
    <property type="entry name" value="GHMP_knse_ATP-bd_CS"/>
</dbReference>
<evidence type="ECO:0000256" key="10">
    <source>
        <dbReference type="ARBA" id="ARBA00022840"/>
    </source>
</evidence>
<keyword evidence="11" id="KW-0756">Sterol biosynthesis</keyword>
<proteinExistence type="inferred from homology"/>
<dbReference type="PANTHER" id="PTHR20861:SF1">
    <property type="entry name" value="HOMOSERINE KINASE"/>
    <property type="match status" value="1"/>
</dbReference>
<evidence type="ECO:0000256" key="6">
    <source>
        <dbReference type="ARBA" id="ARBA00022679"/>
    </source>
</evidence>
<feature type="domain" description="GHMP kinase N-terminal" evidence="15">
    <location>
        <begin position="60"/>
        <end position="144"/>
    </location>
</feature>
<evidence type="ECO:0000259" key="15">
    <source>
        <dbReference type="Pfam" id="PF00288"/>
    </source>
</evidence>
<dbReference type="EMBL" id="JAVRRJ010000007">
    <property type="protein sequence ID" value="KAK5083114.1"/>
    <property type="molecule type" value="Genomic_DNA"/>
</dbReference>
<dbReference type="GO" id="GO:0016126">
    <property type="term" value="P:sterol biosynthetic process"/>
    <property type="evidence" value="ECO:0007669"/>
    <property type="project" value="UniProtKB-KW"/>
</dbReference>
<dbReference type="EC" id="2.7.1.39" evidence="3"/>
<evidence type="ECO:0000256" key="13">
    <source>
        <dbReference type="ARBA" id="ARBA00023221"/>
    </source>
</evidence>
<comment type="pathway">
    <text evidence="1">Amino-acid biosynthesis; L-threonine biosynthesis; L-threonine from L-aspartate: step 4/5.</text>
</comment>
<keyword evidence="13" id="KW-0443">Lipid metabolism</keyword>
<keyword evidence="9" id="KW-0418">Kinase</keyword>
<dbReference type="GO" id="GO:0004413">
    <property type="term" value="F:homoserine kinase activity"/>
    <property type="evidence" value="ECO:0007669"/>
    <property type="project" value="UniProtKB-EC"/>
</dbReference>
<dbReference type="PROSITE" id="PS00627">
    <property type="entry name" value="GHMP_KINASES_ATP"/>
    <property type="match status" value="1"/>
</dbReference>
<evidence type="ECO:0000256" key="2">
    <source>
        <dbReference type="ARBA" id="ARBA00007370"/>
    </source>
</evidence>
<dbReference type="PRINTS" id="PR00958">
    <property type="entry name" value="HOMSERKINASE"/>
</dbReference>
<keyword evidence="6 16" id="KW-0808">Transferase</keyword>
<dbReference type="InterPro" id="IPR036554">
    <property type="entry name" value="GHMP_kinase_C_sf"/>
</dbReference>
<evidence type="ECO:0000256" key="11">
    <source>
        <dbReference type="ARBA" id="ARBA00023011"/>
    </source>
</evidence>
<reference evidence="16 17" key="1">
    <citation type="submission" date="2023-08" db="EMBL/GenBank/DDBJ databases">
        <title>Black Yeasts Isolated from many extreme environments.</title>
        <authorList>
            <person name="Coleine C."/>
            <person name="Stajich J.E."/>
            <person name="Selbmann L."/>
        </authorList>
    </citation>
    <scope>NUCLEOTIDE SEQUENCE [LARGE SCALE GENOMIC DNA]</scope>
    <source>
        <strain evidence="16 17">CCFEE 5910</strain>
    </source>
</reference>
<keyword evidence="13" id="KW-0753">Steroid metabolism</keyword>
<dbReference type="InterPro" id="IPR020568">
    <property type="entry name" value="Ribosomal_Su5_D2-typ_SF"/>
</dbReference>
<sequence>MHIISPGFDVIGLALSMYLEISVTTKPTDTTTTSSSNPLNCTITYSGVGSDSIDLNPANNLITRTALYVLRCHSQRTFPPSTHVHINNPIPLGRGLGSSGAAVVGGVMLGNICGNLSLPKSRLLDFALMVERHPDNVAAALYGGFVGTYLNELNPEDMARKEVPLAEVLPQPAGGEDTGLMPPVPPNDIGHFRRFDWSGELKAVAIIPDFEVSTAKAREVLPQSYSRKDMIFNLQRLALLTTVLSDSPPDPDLIYSAMQDKIHQPYRAGLIPGLTEILQSVTPKSHAGLCGICLSGAGPTILALATANFEKIAETIIARFKQEGIACDWRILEPAEDGTTVTEVPDS</sequence>
<evidence type="ECO:0000313" key="16">
    <source>
        <dbReference type="EMBL" id="KAK5083114.1"/>
    </source>
</evidence>
<comment type="caution">
    <text evidence="16">The sequence shown here is derived from an EMBL/GenBank/DDBJ whole genome shotgun (WGS) entry which is preliminary data.</text>
</comment>